<reference evidence="3 5" key="2">
    <citation type="submission" date="2015-06" db="EMBL/GenBank/DDBJ databases">
        <title>The Genome Sequence of None.</title>
        <authorList>
            <consortium name="The Broad Institute Genomics Platform"/>
            <consortium name="The Broad Institute Genome Sequencing Center for Infectious Disease"/>
            <person name="Earl A.M."/>
            <person name="Onderdonk A.B."/>
            <person name="Kirby J."/>
            <person name="Ferraro M.J."/>
            <person name="Huang S."/>
            <person name="Spencer M."/>
            <person name="Fodor A."/>
            <person name="Hooper D."/>
            <person name="Dekker J."/>
            <person name="O'Brien T."/>
            <person name="Quan V."/>
            <person name="Gombosev A."/>
            <person name="Delaney M."/>
            <person name="DuBois A."/>
            <person name="Ernst C."/>
            <person name="Kim D.S."/>
            <person name="Rossman W."/>
            <person name="Gohs F."/>
            <person name="Petruso H."/>
            <person name="Nozar T."/>
            <person name="Mougeot F."/>
            <person name="Manson-McGuire A."/>
            <person name="Young S."/>
            <person name="Abouelleil A."/>
            <person name="Cao P."/>
            <person name="Chapman S.B."/>
            <person name="Griggs A."/>
            <person name="Priest M."/>
            <person name="Shea T."/>
            <person name="Wortman I."/>
            <person name="Wortman J.R."/>
            <person name="Nusbaum C."/>
            <person name="Birren B."/>
        </authorList>
    </citation>
    <scope>NUCLEOTIDE SEQUENCE [LARGE SCALE GENOMIC DNA]</scope>
    <source>
        <strain evidence="3 5">MGH87</strain>
    </source>
</reference>
<name>A0A0J2GTD3_9ENTR</name>
<organism evidence="2 4">
    <name type="scientific">Klebsiella michiganensis</name>
    <dbReference type="NCBI Taxonomy" id="1134687"/>
    <lineage>
        <taxon>Bacteria</taxon>
        <taxon>Pseudomonadati</taxon>
        <taxon>Pseudomonadota</taxon>
        <taxon>Gammaproteobacteria</taxon>
        <taxon>Enterobacterales</taxon>
        <taxon>Enterobacteriaceae</taxon>
        <taxon>Klebsiella/Raoultella group</taxon>
        <taxon>Klebsiella</taxon>
    </lineage>
</organism>
<evidence type="ECO:0000313" key="2">
    <source>
        <dbReference type="EMBL" id="EWF80038.1"/>
    </source>
</evidence>
<evidence type="ECO:0000313" key="3">
    <source>
        <dbReference type="EMBL" id="KLY25292.1"/>
    </source>
</evidence>
<evidence type="ECO:0000256" key="1">
    <source>
        <dbReference type="SAM" id="SignalP"/>
    </source>
</evidence>
<dbReference type="EMBL" id="JCNZ01000020">
    <property type="protein sequence ID" value="EWF80038.1"/>
    <property type="molecule type" value="Genomic_DNA"/>
</dbReference>
<evidence type="ECO:0000313" key="4">
    <source>
        <dbReference type="Proteomes" id="UP000020202"/>
    </source>
</evidence>
<proteinExistence type="predicted"/>
<protein>
    <submittedName>
        <fullName evidence="2">Uncharacterized protein</fullName>
    </submittedName>
</protein>
<evidence type="ECO:0000313" key="5">
    <source>
        <dbReference type="Proteomes" id="UP000036305"/>
    </source>
</evidence>
<dbReference type="Proteomes" id="UP000020202">
    <property type="component" value="Unassembled WGS sequence"/>
</dbReference>
<reference evidence="2 4" key="1">
    <citation type="submission" date="2014-01" db="EMBL/GenBank/DDBJ databases">
        <title>The Genome Sequence of Klebsiella oxytoca MGH 27.</title>
        <authorList>
            <consortium name="The Broad Institute Genomics Platform"/>
            <consortium name="The Broad Institute Genome Sequencing Center for Infectious Disease"/>
            <person name="Murphy C."/>
            <person name="Cosimi L."/>
            <person name="Cerqueira G."/>
            <person name="Feldgarden M."/>
            <person name="Earl A."/>
            <person name="Hung D."/>
            <person name="Onderdonk A.B."/>
            <person name="Ferraro M.J."/>
            <person name="Hooper D."/>
            <person name="Dekker J."/>
            <person name="O'Brien T."/>
            <person name="Huang S."/>
            <person name="Quan V."/>
            <person name="Ernst C."/>
            <person name="Delaney M."/>
            <person name="DuBois A."/>
            <person name="Kim D.S."/>
            <person name="Young S.K."/>
            <person name="Zeng Q."/>
            <person name="Gargeya S."/>
            <person name="Fitzgerald M."/>
            <person name="Abouelleil A."/>
            <person name="Alvarado L."/>
            <person name="Berlin A.M."/>
            <person name="Chapman S.B."/>
            <person name="Gainer-Dewar J."/>
            <person name="Goldberg J."/>
            <person name="Gnerre S."/>
            <person name="Griggs A."/>
            <person name="Gujja S."/>
            <person name="Hansen M."/>
            <person name="Howarth C."/>
            <person name="Imamovic A."/>
            <person name="Ireland A."/>
            <person name="Larimer J."/>
            <person name="McCowan C."/>
            <person name="Murphy C."/>
            <person name="Pearson M."/>
            <person name="Poon T.W."/>
            <person name="Priest M."/>
            <person name="Roberts A."/>
            <person name="Saif S."/>
            <person name="Shea T."/>
            <person name="Sykes S."/>
            <person name="Wortman J."/>
            <person name="Nusbaum C."/>
            <person name="Birren B."/>
        </authorList>
    </citation>
    <scope>NUCLEOTIDE SEQUENCE [LARGE SCALE GENOMIC DNA]</scope>
    <source>
        <strain evidence="2 4">MGH 27</strain>
    </source>
</reference>
<keyword evidence="1" id="KW-0732">Signal</keyword>
<feature type="signal peptide" evidence="1">
    <location>
        <begin position="1"/>
        <end position="22"/>
    </location>
</feature>
<comment type="caution">
    <text evidence="2">The sequence shown here is derived from an EMBL/GenBank/DDBJ whole genome shotgun (WGS) entry which is preliminary data.</text>
</comment>
<dbReference type="Proteomes" id="UP000036305">
    <property type="component" value="Unassembled WGS sequence"/>
</dbReference>
<gene>
    <name evidence="2" type="ORF">L373_05806</name>
    <name evidence="3" type="ORF">SK91_05883</name>
</gene>
<accession>A0A0J2GTD3</accession>
<feature type="chain" id="PRO_5044543527" evidence="1">
    <location>
        <begin position="23"/>
        <end position="203"/>
    </location>
</feature>
<dbReference type="RefSeq" id="WP_032744074.1">
    <property type="nucleotide sequence ID" value="NZ_CP151769.1"/>
</dbReference>
<keyword evidence="5" id="KW-1185">Reference proteome</keyword>
<sequence length="203" mass="23541">MNRLVRPTIFLFFILIMPFSNAASREELEKLYSMQMPGTVIQCKRTDETFFTKIRMISRYTVTEQSENKTKMDGWVAMYATGLKALRFEAEFKATRTMLDTRDMWEVDPDSLVMKVSGEDAKRFKNKGGVDFFRDNSRLNYDDHSDIRFTTYPDYIIGEDDPGFFTSKGAEECTTRFADSFPAGKAGLKVKEHNSNKEHNHEN</sequence>
<dbReference type="EMBL" id="LEUS01000031">
    <property type="protein sequence ID" value="KLY25292.1"/>
    <property type="molecule type" value="Genomic_DNA"/>
</dbReference>
<dbReference type="AlphaFoldDB" id="A0A0J2GTD3"/>